<evidence type="ECO:0000313" key="1">
    <source>
        <dbReference type="EMBL" id="SDD57141.1"/>
    </source>
</evidence>
<dbReference type="Proteomes" id="UP000198781">
    <property type="component" value="Unassembled WGS sequence"/>
</dbReference>
<gene>
    <name evidence="1" type="ORF">SAMN05192589_107140</name>
</gene>
<sequence>MSLGIPVTIPMSAARYDRPPLGWIIRRARRLQRAYGIDRKTAVFDARRDYMDFVGLHHKHLLRLIRGGAHG</sequence>
<dbReference type="RefSeq" id="WP_092744176.1">
    <property type="nucleotide sequence ID" value="NZ_FMZC01000007.1"/>
</dbReference>
<keyword evidence="2" id="KW-1185">Reference proteome</keyword>
<evidence type="ECO:0000313" key="2">
    <source>
        <dbReference type="Proteomes" id="UP000198781"/>
    </source>
</evidence>
<dbReference type="STRING" id="187868.SAMN05192589_107140"/>
<reference evidence="1 2" key="1">
    <citation type="submission" date="2016-10" db="EMBL/GenBank/DDBJ databases">
        <authorList>
            <person name="de Groot N.N."/>
        </authorList>
    </citation>
    <scope>NUCLEOTIDE SEQUENCE [LARGE SCALE GENOMIC DNA]</scope>
    <source>
        <strain evidence="1 2">DSM 16619</strain>
    </source>
</reference>
<dbReference type="OrthoDB" id="8814030at2"/>
<dbReference type="EMBL" id="FMZC01000007">
    <property type="protein sequence ID" value="SDD57141.1"/>
    <property type="molecule type" value="Genomic_DNA"/>
</dbReference>
<protein>
    <submittedName>
        <fullName evidence="1">Uncharacterized protein</fullName>
    </submittedName>
</protein>
<proteinExistence type="predicted"/>
<organism evidence="1 2">
    <name type="scientific">Paracidovorax valerianellae</name>
    <dbReference type="NCBI Taxonomy" id="187868"/>
    <lineage>
        <taxon>Bacteria</taxon>
        <taxon>Pseudomonadati</taxon>
        <taxon>Pseudomonadota</taxon>
        <taxon>Betaproteobacteria</taxon>
        <taxon>Burkholderiales</taxon>
        <taxon>Comamonadaceae</taxon>
        <taxon>Paracidovorax</taxon>
    </lineage>
</organism>
<name>A0A1G6VUA1_9BURK</name>
<accession>A0A1G6VUA1</accession>
<dbReference type="AlphaFoldDB" id="A0A1G6VUA1"/>